<keyword evidence="8" id="KW-0464">Manganese</keyword>
<dbReference type="InterPro" id="IPR036457">
    <property type="entry name" value="PPM-type-like_dom_sf"/>
</dbReference>
<accession>A0A1L9SYW1</accession>
<evidence type="ECO:0000313" key="11">
    <source>
        <dbReference type="EMBL" id="OJJ52261.1"/>
    </source>
</evidence>
<dbReference type="GO" id="GO:0004722">
    <property type="term" value="F:protein serine/threonine phosphatase activity"/>
    <property type="evidence" value="ECO:0007669"/>
    <property type="project" value="UniProtKB-EC"/>
</dbReference>
<dbReference type="PANTHER" id="PTHR13832">
    <property type="entry name" value="PROTEIN PHOSPHATASE 2C"/>
    <property type="match status" value="1"/>
</dbReference>
<organism evidence="11 12">
    <name type="scientific">Aspergillus sydowii CBS 593.65</name>
    <dbReference type="NCBI Taxonomy" id="1036612"/>
    <lineage>
        <taxon>Eukaryota</taxon>
        <taxon>Fungi</taxon>
        <taxon>Dikarya</taxon>
        <taxon>Ascomycota</taxon>
        <taxon>Pezizomycotina</taxon>
        <taxon>Eurotiomycetes</taxon>
        <taxon>Eurotiomycetidae</taxon>
        <taxon>Eurotiales</taxon>
        <taxon>Aspergillaceae</taxon>
        <taxon>Aspergillus</taxon>
        <taxon>Aspergillus subgen. Nidulantes</taxon>
    </lineage>
</organism>
<evidence type="ECO:0000256" key="2">
    <source>
        <dbReference type="ARBA" id="ARBA00006702"/>
    </source>
</evidence>
<keyword evidence="12" id="KW-1185">Reference proteome</keyword>
<dbReference type="VEuPathDB" id="FungiDB:ASPSYDRAFT_52150"/>
<comment type="cofactor">
    <cofactor evidence="1">
        <name>Mn(2+)</name>
        <dbReference type="ChEBI" id="CHEBI:29035"/>
    </cofactor>
</comment>
<comment type="similarity">
    <text evidence="2 9">Belongs to the PP2C family.</text>
</comment>
<dbReference type="InterPro" id="IPR015655">
    <property type="entry name" value="PP2C"/>
</dbReference>
<dbReference type="Pfam" id="PF00481">
    <property type="entry name" value="PP2C"/>
    <property type="match status" value="1"/>
</dbReference>
<keyword evidence="5 9" id="KW-0378">Hydrolase</keyword>
<evidence type="ECO:0000256" key="4">
    <source>
        <dbReference type="ARBA" id="ARBA00022723"/>
    </source>
</evidence>
<feature type="domain" description="PPM-type phosphatase" evidence="10">
    <location>
        <begin position="9"/>
        <end position="286"/>
    </location>
</feature>
<dbReference type="CDD" id="cd00143">
    <property type="entry name" value="PP2Cc"/>
    <property type="match status" value="1"/>
</dbReference>
<evidence type="ECO:0000256" key="1">
    <source>
        <dbReference type="ARBA" id="ARBA00001936"/>
    </source>
</evidence>
<reference evidence="12" key="1">
    <citation type="journal article" date="2017" name="Genome Biol.">
        <title>Comparative genomics reveals high biological diversity and specific adaptations in the industrially and medically important fungal genus Aspergillus.</title>
        <authorList>
            <person name="de Vries R.P."/>
            <person name="Riley R."/>
            <person name="Wiebenga A."/>
            <person name="Aguilar-Osorio G."/>
            <person name="Amillis S."/>
            <person name="Uchima C.A."/>
            <person name="Anderluh G."/>
            <person name="Asadollahi M."/>
            <person name="Askin M."/>
            <person name="Barry K."/>
            <person name="Battaglia E."/>
            <person name="Bayram O."/>
            <person name="Benocci T."/>
            <person name="Braus-Stromeyer S.A."/>
            <person name="Caldana C."/>
            <person name="Canovas D."/>
            <person name="Cerqueira G.C."/>
            <person name="Chen F."/>
            <person name="Chen W."/>
            <person name="Choi C."/>
            <person name="Clum A."/>
            <person name="Dos Santos R.A."/>
            <person name="Damasio A.R."/>
            <person name="Diallinas G."/>
            <person name="Emri T."/>
            <person name="Fekete E."/>
            <person name="Flipphi M."/>
            <person name="Freyberg S."/>
            <person name="Gallo A."/>
            <person name="Gournas C."/>
            <person name="Habgood R."/>
            <person name="Hainaut M."/>
            <person name="Harispe M.L."/>
            <person name="Henrissat B."/>
            <person name="Hilden K.S."/>
            <person name="Hope R."/>
            <person name="Hossain A."/>
            <person name="Karabika E."/>
            <person name="Karaffa L."/>
            <person name="Karanyi Z."/>
            <person name="Krasevec N."/>
            <person name="Kuo A."/>
            <person name="Kusch H."/>
            <person name="LaButti K."/>
            <person name="Lagendijk E.L."/>
            <person name="Lapidus A."/>
            <person name="Levasseur A."/>
            <person name="Lindquist E."/>
            <person name="Lipzen A."/>
            <person name="Logrieco A.F."/>
            <person name="MacCabe A."/>
            <person name="Maekelae M.R."/>
            <person name="Malavazi I."/>
            <person name="Melin P."/>
            <person name="Meyer V."/>
            <person name="Mielnichuk N."/>
            <person name="Miskei M."/>
            <person name="Molnar A.P."/>
            <person name="Mule G."/>
            <person name="Ngan C.Y."/>
            <person name="Orejas M."/>
            <person name="Orosz E."/>
            <person name="Ouedraogo J.P."/>
            <person name="Overkamp K.M."/>
            <person name="Park H.-S."/>
            <person name="Perrone G."/>
            <person name="Piumi F."/>
            <person name="Punt P.J."/>
            <person name="Ram A.F."/>
            <person name="Ramon A."/>
            <person name="Rauscher S."/>
            <person name="Record E."/>
            <person name="Riano-Pachon D.M."/>
            <person name="Robert V."/>
            <person name="Roehrig J."/>
            <person name="Ruller R."/>
            <person name="Salamov A."/>
            <person name="Salih N.S."/>
            <person name="Samson R.A."/>
            <person name="Sandor E."/>
            <person name="Sanguinetti M."/>
            <person name="Schuetze T."/>
            <person name="Sepcic K."/>
            <person name="Shelest E."/>
            <person name="Sherlock G."/>
            <person name="Sophianopoulou V."/>
            <person name="Squina F.M."/>
            <person name="Sun H."/>
            <person name="Susca A."/>
            <person name="Todd R.B."/>
            <person name="Tsang A."/>
            <person name="Unkles S.E."/>
            <person name="van de Wiele N."/>
            <person name="van Rossen-Uffink D."/>
            <person name="Oliveira J.V."/>
            <person name="Vesth T.C."/>
            <person name="Visser J."/>
            <person name="Yu J.-H."/>
            <person name="Zhou M."/>
            <person name="Andersen M.R."/>
            <person name="Archer D.B."/>
            <person name="Baker S.E."/>
            <person name="Benoit I."/>
            <person name="Brakhage A.A."/>
            <person name="Braus G.H."/>
            <person name="Fischer R."/>
            <person name="Frisvad J.C."/>
            <person name="Goldman G.H."/>
            <person name="Houbraken J."/>
            <person name="Oakley B."/>
            <person name="Pocsi I."/>
            <person name="Scazzocchio C."/>
            <person name="Seiboth B."/>
            <person name="vanKuyk P.A."/>
            <person name="Wortman J."/>
            <person name="Dyer P.S."/>
            <person name="Grigoriev I.V."/>
        </authorList>
    </citation>
    <scope>NUCLEOTIDE SEQUENCE [LARGE SCALE GENOMIC DNA]</scope>
    <source>
        <strain evidence="12">CBS 593.65</strain>
    </source>
</reference>
<dbReference type="SMART" id="SM00332">
    <property type="entry name" value="PP2Cc"/>
    <property type="match status" value="1"/>
</dbReference>
<proteinExistence type="inferred from homology"/>
<name>A0A1L9SYW1_9EURO</name>
<dbReference type="Proteomes" id="UP000184356">
    <property type="component" value="Unassembled WGS sequence"/>
</dbReference>
<dbReference type="PROSITE" id="PS01032">
    <property type="entry name" value="PPM_1"/>
    <property type="match status" value="1"/>
</dbReference>
<dbReference type="GO" id="GO:0046872">
    <property type="term" value="F:metal ion binding"/>
    <property type="evidence" value="ECO:0007669"/>
    <property type="project" value="UniProtKB-KW"/>
</dbReference>
<evidence type="ECO:0000256" key="9">
    <source>
        <dbReference type="RuleBase" id="RU003465"/>
    </source>
</evidence>
<evidence type="ECO:0000256" key="3">
    <source>
        <dbReference type="ARBA" id="ARBA00013081"/>
    </source>
</evidence>
<keyword evidence="6" id="KW-0460">Magnesium</keyword>
<dbReference type="GeneID" id="63764509"/>
<dbReference type="PANTHER" id="PTHR13832:SF803">
    <property type="entry name" value="PROTEIN PHOSPHATASE 1G"/>
    <property type="match status" value="1"/>
</dbReference>
<evidence type="ECO:0000313" key="12">
    <source>
        <dbReference type="Proteomes" id="UP000184356"/>
    </source>
</evidence>
<protein>
    <recommendedName>
        <fullName evidence="3">protein-serine/threonine phosphatase</fullName>
        <ecNumber evidence="3">3.1.3.16</ecNumber>
    </recommendedName>
</protein>
<dbReference type="OrthoDB" id="659at2759"/>
<dbReference type="InterPro" id="IPR001932">
    <property type="entry name" value="PPM-type_phosphatase-like_dom"/>
</dbReference>
<dbReference type="Gene3D" id="3.60.40.10">
    <property type="entry name" value="PPM-type phosphatase domain"/>
    <property type="match status" value="1"/>
</dbReference>
<evidence type="ECO:0000256" key="6">
    <source>
        <dbReference type="ARBA" id="ARBA00022842"/>
    </source>
</evidence>
<dbReference type="SUPFAM" id="SSF81606">
    <property type="entry name" value="PP2C-like"/>
    <property type="match status" value="1"/>
</dbReference>
<dbReference type="InterPro" id="IPR000222">
    <property type="entry name" value="PP2C_BS"/>
</dbReference>
<evidence type="ECO:0000256" key="5">
    <source>
        <dbReference type="ARBA" id="ARBA00022801"/>
    </source>
</evidence>
<gene>
    <name evidence="11" type="ORF">ASPSYDRAFT_52150</name>
</gene>
<dbReference type="STRING" id="1036612.A0A1L9SYW1"/>
<evidence type="ECO:0000259" key="10">
    <source>
        <dbReference type="PROSITE" id="PS51746"/>
    </source>
</evidence>
<dbReference type="PROSITE" id="PS51746">
    <property type="entry name" value="PPM_2"/>
    <property type="match status" value="1"/>
</dbReference>
<evidence type="ECO:0000256" key="7">
    <source>
        <dbReference type="ARBA" id="ARBA00022912"/>
    </source>
</evidence>
<keyword evidence="4" id="KW-0479">Metal-binding</keyword>
<sequence length="291" mass="31538">MTDTVLFLAAGGRSERGGRPSQRDFYSIFLPGQLSAESNEKLAFFAVYDGHGSDSVSKHARKHIPGLLANTPELHNGDYEGAIKAAVHQEEALLCKDHLKKYGSAIAVCLVDLASGLLVVGNLGESHVLLAEWGHEGQIDVKRLTESHKPSNPSERSRIIKAGGAIGVDEDGIERLGPLSMSRALGDLNLKESLRGQKSPGLQLPEDGPLSSEPFLRSVQLQDNRRYHIALVTDGVTNVMDDKTVMDKIAGYWHSGLRAEEISKRITVQVSQRFGSDNATCISAVLNGHRV</sequence>
<dbReference type="AlphaFoldDB" id="A0A1L9SYW1"/>
<dbReference type="EMBL" id="KV878603">
    <property type="protein sequence ID" value="OJJ52261.1"/>
    <property type="molecule type" value="Genomic_DNA"/>
</dbReference>
<dbReference type="EC" id="3.1.3.16" evidence="3"/>
<evidence type="ECO:0000256" key="8">
    <source>
        <dbReference type="ARBA" id="ARBA00023211"/>
    </source>
</evidence>
<dbReference type="RefSeq" id="XP_040696067.1">
    <property type="nucleotide sequence ID" value="XM_040848436.1"/>
</dbReference>
<keyword evidence="7 9" id="KW-0904">Protein phosphatase</keyword>